<proteinExistence type="predicted"/>
<dbReference type="Proteomes" id="UP000265354">
    <property type="component" value="Unassembled WGS sequence"/>
</dbReference>
<dbReference type="EMBL" id="BGZL01000010">
    <property type="protein sequence ID" value="GBQ02300.1"/>
    <property type="molecule type" value="Genomic_DNA"/>
</dbReference>
<feature type="region of interest" description="Disordered" evidence="1">
    <location>
        <begin position="1"/>
        <end position="65"/>
    </location>
</feature>
<dbReference type="Pfam" id="PF04978">
    <property type="entry name" value="MST"/>
    <property type="match status" value="1"/>
</dbReference>
<dbReference type="AlphaFoldDB" id="A0A388T2S9"/>
<evidence type="ECO:0000256" key="1">
    <source>
        <dbReference type="SAM" id="MobiDB-lite"/>
    </source>
</evidence>
<accession>A0A388T2S9</accession>
<dbReference type="Gene3D" id="1.20.120.450">
    <property type="entry name" value="dinb family like domain"/>
    <property type="match status" value="1"/>
</dbReference>
<sequence>MSEGMSEGTPYSPATGVTTRHDAIMDSGERGNEAPATRWTPSTIYPDMWVDPDGDPRETSVGTADERGALLESLRRFRLTVEMKCAGLDAGQMARRSVPPSTMSLLGLVRHMAEDERHFRRMAGEDSPRIYRTAEDRDGDWNGVIADPSVVAEAWDRWRAEKELTDRFIAGFADLGTRTGEAPLREILVAQIGEYARHCGHADLLRERIDGRVGQ</sequence>
<feature type="compositionally biased region" description="Basic and acidic residues" evidence="1">
    <location>
        <begin position="19"/>
        <end position="32"/>
    </location>
</feature>
<organism evidence="2 3">
    <name type="scientific">Streptomyces spongiicola</name>
    <dbReference type="NCBI Taxonomy" id="1690221"/>
    <lineage>
        <taxon>Bacteria</taxon>
        <taxon>Bacillati</taxon>
        <taxon>Actinomycetota</taxon>
        <taxon>Actinomycetes</taxon>
        <taxon>Kitasatosporales</taxon>
        <taxon>Streptomycetaceae</taxon>
        <taxon>Streptomyces</taxon>
    </lineage>
</organism>
<protein>
    <submittedName>
        <fullName evidence="2">DUF664 domain-containing protein</fullName>
    </submittedName>
</protein>
<gene>
    <name evidence="2" type="ORF">SSP531S_37570</name>
</gene>
<evidence type="ECO:0000313" key="3">
    <source>
        <dbReference type="Proteomes" id="UP000265354"/>
    </source>
</evidence>
<feature type="compositionally biased region" description="Basic and acidic residues" evidence="1">
    <location>
        <begin position="54"/>
        <end position="65"/>
    </location>
</feature>
<dbReference type="SUPFAM" id="SSF109854">
    <property type="entry name" value="DinB/YfiT-like putative metalloenzymes"/>
    <property type="match status" value="1"/>
</dbReference>
<reference evidence="2 3" key="1">
    <citation type="submission" date="2018-07" db="EMBL/GenBank/DDBJ databases">
        <title>Whole Genome Shotgun Sequence of Streptomyces spongiicola strain 531S.</title>
        <authorList>
            <person name="Dohra H."/>
            <person name="Kodani S."/>
        </authorList>
    </citation>
    <scope>NUCLEOTIDE SEQUENCE [LARGE SCALE GENOMIC DNA]</scope>
    <source>
        <strain evidence="2 3">531S</strain>
    </source>
</reference>
<dbReference type="InterPro" id="IPR007061">
    <property type="entry name" value="MST-like"/>
</dbReference>
<dbReference type="InterPro" id="IPR034660">
    <property type="entry name" value="DinB/YfiT-like"/>
</dbReference>
<evidence type="ECO:0000313" key="2">
    <source>
        <dbReference type="EMBL" id="GBQ02300.1"/>
    </source>
</evidence>
<comment type="caution">
    <text evidence="2">The sequence shown here is derived from an EMBL/GenBank/DDBJ whole genome shotgun (WGS) entry which is preliminary data.</text>
</comment>
<name>A0A388T2S9_9ACTN</name>